<gene>
    <name evidence="2" type="ordered locus">FRAAL5402</name>
</gene>
<dbReference type="EMBL" id="CT573213">
    <property type="protein sequence ID" value="CAJ64035.1"/>
    <property type="molecule type" value="Genomic_DNA"/>
</dbReference>
<protein>
    <submittedName>
        <fullName evidence="2">Uncharacterized protein</fullName>
    </submittedName>
</protein>
<organism evidence="2 3">
    <name type="scientific">Frankia alni (strain DSM 45986 / CECT 9034 / ACN14a)</name>
    <dbReference type="NCBI Taxonomy" id="326424"/>
    <lineage>
        <taxon>Bacteria</taxon>
        <taxon>Bacillati</taxon>
        <taxon>Actinomycetota</taxon>
        <taxon>Actinomycetes</taxon>
        <taxon>Frankiales</taxon>
        <taxon>Frankiaceae</taxon>
        <taxon>Frankia</taxon>
    </lineage>
</organism>
<dbReference type="STRING" id="326424.FRAAL5402"/>
<name>Q0RES1_FRAAA</name>
<dbReference type="HOGENOM" id="CLU_2381935_0_0_11"/>
<sequence length="94" mass="10354">MVGSPFPFCLGNVAPHGIRRKDSVSVKRFGRGNRDHHGCTGRARNSGASSSVHNDVRIRDASSKESVIRGPRDLVAYRSNPRRRHLACHPGTRP</sequence>
<keyword evidence="3" id="KW-1185">Reference proteome</keyword>
<evidence type="ECO:0000313" key="3">
    <source>
        <dbReference type="Proteomes" id="UP000000657"/>
    </source>
</evidence>
<evidence type="ECO:0000313" key="2">
    <source>
        <dbReference type="EMBL" id="CAJ64035.1"/>
    </source>
</evidence>
<dbReference type="Proteomes" id="UP000000657">
    <property type="component" value="Chromosome"/>
</dbReference>
<accession>Q0RES1</accession>
<proteinExistence type="predicted"/>
<feature type="region of interest" description="Disordered" evidence="1">
    <location>
        <begin position="29"/>
        <end position="65"/>
    </location>
</feature>
<dbReference type="AlphaFoldDB" id="Q0RES1"/>
<feature type="compositionally biased region" description="Basic and acidic residues" evidence="1">
    <location>
        <begin position="54"/>
        <end position="65"/>
    </location>
</feature>
<reference evidence="2 3" key="1">
    <citation type="journal article" date="2007" name="Genome Res.">
        <title>Genome characteristics of facultatively symbiotic Frankia sp. strains reflect host range and host plant biogeography.</title>
        <authorList>
            <person name="Normand P."/>
            <person name="Lapierre P."/>
            <person name="Tisa L.S."/>
            <person name="Gogarten J.P."/>
            <person name="Alloisio N."/>
            <person name="Bagnarol E."/>
            <person name="Bassi C.A."/>
            <person name="Berry A.M."/>
            <person name="Bickhart D.M."/>
            <person name="Choisne N."/>
            <person name="Couloux A."/>
            <person name="Cournoyer B."/>
            <person name="Cruveiller S."/>
            <person name="Daubin V."/>
            <person name="Demange N."/>
            <person name="Francino M.P."/>
            <person name="Goltsman E."/>
            <person name="Huang Y."/>
            <person name="Kopp O.R."/>
            <person name="Labarre L."/>
            <person name="Lapidus A."/>
            <person name="Lavire C."/>
            <person name="Marechal J."/>
            <person name="Martinez M."/>
            <person name="Mastronunzio J.E."/>
            <person name="Mullin B.C."/>
            <person name="Niemann J."/>
            <person name="Pujic P."/>
            <person name="Rawnsley T."/>
            <person name="Rouy Z."/>
            <person name="Schenowitz C."/>
            <person name="Sellstedt A."/>
            <person name="Tavares F."/>
            <person name="Tomkins J.P."/>
            <person name="Vallenet D."/>
            <person name="Valverde C."/>
            <person name="Wall L.G."/>
            <person name="Wang Y."/>
            <person name="Medigue C."/>
            <person name="Benson D.R."/>
        </authorList>
    </citation>
    <scope>NUCLEOTIDE SEQUENCE [LARGE SCALE GENOMIC DNA]</scope>
    <source>
        <strain evidence="3">DSM 45986 / CECT 9034 / ACN14a</strain>
    </source>
</reference>
<dbReference type="KEGG" id="fal:FRAAL5402"/>
<evidence type="ECO:0000256" key="1">
    <source>
        <dbReference type="SAM" id="MobiDB-lite"/>
    </source>
</evidence>